<reference evidence="1 2" key="1">
    <citation type="submission" date="2019-07" db="EMBL/GenBank/DDBJ databases">
        <title>The Draft Genome Sequence of Rhizobium tropici SARCC-755 Associated with Superior Nodulation on Pigeonpea (Cajanus cajan (L.) Millsp.).</title>
        <authorList>
            <person name="Bopape F.L."/>
            <person name="Hassen A.I."/>
            <person name="Swanevelder Z.H."/>
            <person name="Gwata E.T."/>
        </authorList>
    </citation>
    <scope>NUCLEOTIDE SEQUENCE [LARGE SCALE GENOMIC DNA]</scope>
    <source>
        <strain evidence="1 2">SARCC-755</strain>
    </source>
</reference>
<dbReference type="InterPro" id="IPR036922">
    <property type="entry name" value="Rieske_2Fe-2S_sf"/>
</dbReference>
<comment type="caution">
    <text evidence="1">The sequence shown here is derived from an EMBL/GenBank/DDBJ whole genome shotgun (WGS) entry which is preliminary data.</text>
</comment>
<sequence length="54" mass="6074">MLTRLPSDISALLEARADGHSLPAGLYTREDVFEADIDVFFHKHWICIGLDCDV</sequence>
<name>A0A5B0W8L3_RHITR</name>
<dbReference type="Gene3D" id="3.90.380.10">
    <property type="entry name" value="Naphthalene 1,2-dioxygenase Alpha Subunit, Chain A, domain 1"/>
    <property type="match status" value="1"/>
</dbReference>
<proteinExistence type="predicted"/>
<dbReference type="GO" id="GO:0051213">
    <property type="term" value="F:dioxygenase activity"/>
    <property type="evidence" value="ECO:0007669"/>
    <property type="project" value="UniProtKB-KW"/>
</dbReference>
<keyword evidence="1" id="KW-0223">Dioxygenase</keyword>
<dbReference type="EMBL" id="VNIP01000005">
    <property type="protein sequence ID" value="KAA1183052.1"/>
    <property type="molecule type" value="Genomic_DNA"/>
</dbReference>
<keyword evidence="1" id="KW-0560">Oxidoreductase</keyword>
<dbReference type="Proteomes" id="UP000323608">
    <property type="component" value="Unassembled WGS sequence"/>
</dbReference>
<accession>A0A5B0W8L3</accession>
<evidence type="ECO:0000313" key="2">
    <source>
        <dbReference type="Proteomes" id="UP000323608"/>
    </source>
</evidence>
<dbReference type="GO" id="GO:0051537">
    <property type="term" value="F:2 iron, 2 sulfur cluster binding"/>
    <property type="evidence" value="ECO:0007669"/>
    <property type="project" value="InterPro"/>
</dbReference>
<organism evidence="1 2">
    <name type="scientific">Rhizobium tropici</name>
    <dbReference type="NCBI Taxonomy" id="398"/>
    <lineage>
        <taxon>Bacteria</taxon>
        <taxon>Pseudomonadati</taxon>
        <taxon>Pseudomonadota</taxon>
        <taxon>Alphaproteobacteria</taxon>
        <taxon>Hyphomicrobiales</taxon>
        <taxon>Rhizobiaceae</taxon>
        <taxon>Rhizobium/Agrobacterium group</taxon>
        <taxon>Rhizobium</taxon>
    </lineage>
</organism>
<dbReference type="SUPFAM" id="SSF50022">
    <property type="entry name" value="ISP domain"/>
    <property type="match status" value="1"/>
</dbReference>
<dbReference type="AlphaFoldDB" id="A0A5B0W8L3"/>
<feature type="non-terminal residue" evidence="1">
    <location>
        <position position="54"/>
    </location>
</feature>
<evidence type="ECO:0000313" key="1">
    <source>
        <dbReference type="EMBL" id="KAA1183052.1"/>
    </source>
</evidence>
<protein>
    <submittedName>
        <fullName evidence="1">Aromatic ring-hydroxylating dioxygenase subunit alpha</fullName>
    </submittedName>
</protein>
<gene>
    <name evidence="1" type="ORF">FP026_08090</name>
</gene>